<dbReference type="GO" id="GO:0048544">
    <property type="term" value="P:recognition of pollen"/>
    <property type="evidence" value="ECO:0007669"/>
    <property type="project" value="InterPro"/>
</dbReference>
<feature type="transmembrane region" description="Helical" evidence="5">
    <location>
        <begin position="589"/>
        <end position="611"/>
    </location>
</feature>
<evidence type="ECO:0000313" key="8">
    <source>
        <dbReference type="Proteomes" id="UP000288805"/>
    </source>
</evidence>
<accession>A0A438IDG3</accession>
<proteinExistence type="predicted"/>
<protein>
    <submittedName>
        <fullName evidence="7">Receptor-like serine/threonine-protein kinase SD1-8</fullName>
    </submittedName>
</protein>
<evidence type="ECO:0000256" key="3">
    <source>
        <dbReference type="ARBA" id="ARBA00023180"/>
    </source>
</evidence>
<evidence type="ECO:0000259" key="6">
    <source>
        <dbReference type="PROSITE" id="PS50927"/>
    </source>
</evidence>
<comment type="caution">
    <text evidence="7">The sequence shown here is derived from an EMBL/GenBank/DDBJ whole genome shotgun (WGS) entry which is preliminary data.</text>
</comment>
<dbReference type="Pfam" id="PF01453">
    <property type="entry name" value="B_lectin"/>
    <property type="match status" value="2"/>
</dbReference>
<keyword evidence="5" id="KW-0812">Transmembrane</keyword>
<sequence length="623" mass="69933">MNLHMITGMSALTKPVSPDMESSKKAASTTMTDSEMQSIHEEGPNVELLEFENLVMKIGDDSDPENFPWQSFDYPCNTVLQGMKFGRNTVTGLDWFLSSWKSMDDPIKDISENGQQLYIRMAESELGSLHKKSTYRMSNSFCSTLSRTKWTSTSICLVRACATSFAVMQATLLLSHQITGHEELGNCSSFSKLVTRSPLLPCEPRLCIKTECWTLQRPFAHAMINTPMQVSQNSFTSFSVIYEWDKSLPQVIDTQGASGLVRQQVVDFNIKGVDKSIHPYKCESNEPRGDRSKVGKRVAPADILLLVFTSTCNALQRRGNSKNRYLGIWYKKMATGTVVWVGNRENPLTDSSGVLKVTQQGILVVVNGTNGILWNTTSSRSAQDPKAQLLESGNLVMRNGNDGDPENFLWQSFDYPCDTLLPGMKLGRNRVTGLDRSVIMRLVLTPDGYSRRFTWTDKKYDWTLYSTAQRDDCDNYAICGAYGICKIDQSPKCECMKGFRPKFQSNWDMADWSNGCVRSNPLDCQKGDGFVKYSDIRGGGSGCLLWFGDLIDIRDFTQNGQEFYVRMAASELDAFSSLNSSSEKKKNQVIVISVSITGIVLLSLVLTLYVLKKRKRQPKRRGK</sequence>
<keyword evidence="1" id="KW-0732">Signal</keyword>
<evidence type="ECO:0000313" key="7">
    <source>
        <dbReference type="EMBL" id="RVW94707.1"/>
    </source>
</evidence>
<keyword evidence="5" id="KW-0472">Membrane</keyword>
<dbReference type="SUPFAM" id="SSF51110">
    <property type="entry name" value="alpha-D-mannose-specific plant lectins"/>
    <property type="match status" value="2"/>
</dbReference>
<dbReference type="CDD" id="cd00028">
    <property type="entry name" value="B_lectin"/>
    <property type="match status" value="1"/>
</dbReference>
<keyword evidence="7" id="KW-0418">Kinase</keyword>
<evidence type="ECO:0000256" key="2">
    <source>
        <dbReference type="ARBA" id="ARBA00023157"/>
    </source>
</evidence>
<feature type="domain" description="Bulb-type lectin" evidence="6">
    <location>
        <begin position="289"/>
        <end position="410"/>
    </location>
</feature>
<feature type="region of interest" description="Disordered" evidence="4">
    <location>
        <begin position="1"/>
        <end position="40"/>
    </location>
</feature>
<evidence type="ECO:0000256" key="5">
    <source>
        <dbReference type="SAM" id="Phobius"/>
    </source>
</evidence>
<keyword evidence="2" id="KW-1015">Disulfide bond</keyword>
<evidence type="ECO:0000256" key="1">
    <source>
        <dbReference type="ARBA" id="ARBA00022729"/>
    </source>
</evidence>
<dbReference type="SMART" id="SM00108">
    <property type="entry name" value="B_lectin"/>
    <property type="match status" value="1"/>
</dbReference>
<dbReference type="EMBL" id="QGNW01000119">
    <property type="protein sequence ID" value="RVW94707.1"/>
    <property type="molecule type" value="Genomic_DNA"/>
</dbReference>
<organism evidence="7 8">
    <name type="scientific">Vitis vinifera</name>
    <name type="common">Grape</name>
    <dbReference type="NCBI Taxonomy" id="29760"/>
    <lineage>
        <taxon>Eukaryota</taxon>
        <taxon>Viridiplantae</taxon>
        <taxon>Streptophyta</taxon>
        <taxon>Embryophyta</taxon>
        <taxon>Tracheophyta</taxon>
        <taxon>Spermatophyta</taxon>
        <taxon>Magnoliopsida</taxon>
        <taxon>eudicotyledons</taxon>
        <taxon>Gunneridae</taxon>
        <taxon>Pentapetalae</taxon>
        <taxon>rosids</taxon>
        <taxon>Vitales</taxon>
        <taxon>Vitaceae</taxon>
        <taxon>Viteae</taxon>
        <taxon>Vitis</taxon>
    </lineage>
</organism>
<name>A0A438IDG3_VITVI</name>
<dbReference type="Gene3D" id="2.90.10.10">
    <property type="entry name" value="Bulb-type lectin domain"/>
    <property type="match status" value="1"/>
</dbReference>
<dbReference type="AlphaFoldDB" id="A0A438IDG3"/>
<keyword evidence="7" id="KW-0808">Transferase</keyword>
<dbReference type="InterPro" id="IPR036426">
    <property type="entry name" value="Bulb-type_lectin_dom_sf"/>
</dbReference>
<gene>
    <name evidence="7" type="primary">SD18_16</name>
    <name evidence="7" type="ORF">CK203_029796</name>
</gene>
<dbReference type="PROSITE" id="PS50927">
    <property type="entry name" value="BULB_LECTIN"/>
    <property type="match status" value="1"/>
</dbReference>
<keyword evidence="3" id="KW-0325">Glycoprotein</keyword>
<feature type="compositionally biased region" description="Polar residues" evidence="4">
    <location>
        <begin position="25"/>
        <end position="37"/>
    </location>
</feature>
<dbReference type="GO" id="GO:0016301">
    <property type="term" value="F:kinase activity"/>
    <property type="evidence" value="ECO:0007669"/>
    <property type="project" value="UniProtKB-KW"/>
</dbReference>
<dbReference type="PANTHER" id="PTHR32444">
    <property type="entry name" value="BULB-TYPE LECTIN DOMAIN-CONTAINING PROTEIN"/>
    <property type="match status" value="1"/>
</dbReference>
<reference evidence="7 8" key="1">
    <citation type="journal article" date="2018" name="PLoS Genet.">
        <title>Population sequencing reveals clonal diversity and ancestral inbreeding in the grapevine cultivar Chardonnay.</title>
        <authorList>
            <person name="Roach M.J."/>
            <person name="Johnson D.L."/>
            <person name="Bohlmann J."/>
            <person name="van Vuuren H.J."/>
            <person name="Jones S.J."/>
            <person name="Pretorius I.S."/>
            <person name="Schmidt S.A."/>
            <person name="Borneman A.R."/>
        </authorList>
    </citation>
    <scope>NUCLEOTIDE SEQUENCE [LARGE SCALE GENOMIC DNA]</scope>
    <source>
        <strain evidence="8">cv. Chardonnay</strain>
        <tissue evidence="7">Leaf</tissue>
    </source>
</reference>
<dbReference type="Proteomes" id="UP000288805">
    <property type="component" value="Unassembled WGS sequence"/>
</dbReference>
<evidence type="ECO:0000256" key="4">
    <source>
        <dbReference type="SAM" id="MobiDB-lite"/>
    </source>
</evidence>
<dbReference type="InterPro" id="IPR001480">
    <property type="entry name" value="Bulb-type_lectin_dom"/>
</dbReference>
<keyword evidence="7" id="KW-0675">Receptor</keyword>
<keyword evidence="5" id="KW-1133">Transmembrane helix</keyword>
<dbReference type="PANTHER" id="PTHR32444:SF183">
    <property type="entry name" value="APPLE DOMAIN-CONTAINING PROTEIN"/>
    <property type="match status" value="1"/>
</dbReference>